<proteinExistence type="predicted"/>
<dbReference type="PANTHER" id="PTHR14136">
    <property type="entry name" value="BTB_POZ DOMAIN-CONTAINING PROTEIN KCTD9"/>
    <property type="match status" value="1"/>
</dbReference>
<protein>
    <submittedName>
        <fullName evidence="3">Uncharacterized protein YjbI with pentapeptide repeats</fullName>
    </submittedName>
</protein>
<dbReference type="AlphaFoldDB" id="A0A495X8S7"/>
<keyword evidence="2" id="KW-0812">Transmembrane</keyword>
<gene>
    <name evidence="3" type="ORF">DFJ66_3260</name>
</gene>
<dbReference type="Pfam" id="PF00805">
    <property type="entry name" value="Pentapeptide"/>
    <property type="match status" value="3"/>
</dbReference>
<keyword evidence="2" id="KW-1133">Transmembrane helix</keyword>
<dbReference type="PANTHER" id="PTHR14136:SF17">
    <property type="entry name" value="BTB_POZ DOMAIN-CONTAINING PROTEIN KCTD9"/>
    <property type="match status" value="1"/>
</dbReference>
<organism evidence="3 4">
    <name type="scientific">Saccharothrix variisporea</name>
    <dbReference type="NCBI Taxonomy" id="543527"/>
    <lineage>
        <taxon>Bacteria</taxon>
        <taxon>Bacillati</taxon>
        <taxon>Actinomycetota</taxon>
        <taxon>Actinomycetes</taxon>
        <taxon>Pseudonocardiales</taxon>
        <taxon>Pseudonocardiaceae</taxon>
        <taxon>Saccharothrix</taxon>
    </lineage>
</organism>
<evidence type="ECO:0000256" key="2">
    <source>
        <dbReference type="SAM" id="Phobius"/>
    </source>
</evidence>
<name>A0A495X8S7_9PSEU</name>
<keyword evidence="4" id="KW-1185">Reference proteome</keyword>
<dbReference type="Proteomes" id="UP000272729">
    <property type="component" value="Unassembled WGS sequence"/>
</dbReference>
<dbReference type="EMBL" id="RBXR01000001">
    <property type="protein sequence ID" value="RKT70019.1"/>
    <property type="molecule type" value="Genomic_DNA"/>
</dbReference>
<evidence type="ECO:0000313" key="4">
    <source>
        <dbReference type="Proteomes" id="UP000272729"/>
    </source>
</evidence>
<evidence type="ECO:0000256" key="1">
    <source>
        <dbReference type="SAM" id="Coils"/>
    </source>
</evidence>
<comment type="caution">
    <text evidence="3">The sequence shown here is derived from an EMBL/GenBank/DDBJ whole genome shotgun (WGS) entry which is preliminary data.</text>
</comment>
<dbReference type="OrthoDB" id="8440251at2"/>
<dbReference type="InterPro" id="IPR051082">
    <property type="entry name" value="Pentapeptide-BTB/POZ_domain"/>
</dbReference>
<dbReference type="InterPro" id="IPR001646">
    <property type="entry name" value="5peptide_repeat"/>
</dbReference>
<dbReference type="SUPFAM" id="SSF141571">
    <property type="entry name" value="Pentapeptide repeat-like"/>
    <property type="match status" value="1"/>
</dbReference>
<keyword evidence="1" id="KW-0175">Coiled coil</keyword>
<feature type="transmembrane region" description="Helical" evidence="2">
    <location>
        <begin position="77"/>
        <end position="99"/>
    </location>
</feature>
<feature type="transmembrane region" description="Helical" evidence="2">
    <location>
        <begin position="111"/>
        <end position="131"/>
    </location>
</feature>
<accession>A0A495X8S7</accession>
<reference evidence="3 4" key="1">
    <citation type="submission" date="2018-10" db="EMBL/GenBank/DDBJ databases">
        <title>Sequencing the genomes of 1000 actinobacteria strains.</title>
        <authorList>
            <person name="Klenk H.-P."/>
        </authorList>
    </citation>
    <scope>NUCLEOTIDE SEQUENCE [LARGE SCALE GENOMIC DNA]</scope>
    <source>
        <strain evidence="3 4">DSM 43911</strain>
    </source>
</reference>
<dbReference type="PROSITE" id="PS51257">
    <property type="entry name" value="PROKAR_LIPOPROTEIN"/>
    <property type="match status" value="1"/>
</dbReference>
<keyword evidence="2" id="KW-0472">Membrane</keyword>
<feature type="transmembrane region" description="Helical" evidence="2">
    <location>
        <begin position="35"/>
        <end position="56"/>
    </location>
</feature>
<sequence>MKWRSWHGQVSIALGVGLGCWFSRGWWDSLVLWIYRWWQVVLVVSLIATGVAILHTRPRDPRSDTADEMRPLSTRSIVTGAMVLVALAVVIASLLLRAFGGGSPTVQLDAIRTAGTIVVGTGGAAALWLAARRQRSTELSLAHQRVVAAQSEHDALERRITDLYTKAVEQLGSDQAPVRLGGLYALDRLGGSTPEQRETIFNVVCAYLRMPFPPEPNVVDADASAEEREKFDKHLRERLQERQVRLTAQRILHRHRLPGTDDWWEVSAIDLRAAALGGANLAGADLRGADLDEADLSAADLTGVHLGGATLVGADLTGASLTGARLEKVNGENLDLTAMGLAGVDLREARLANATLTRADLHNADLTGADLQHADLVGADLRSARLVDASLAGADLTDANLDGAVVTGTSFDQVKVTRTILTTSLSPEQLVEINRKKPQPDV</sequence>
<dbReference type="RefSeq" id="WP_147459283.1">
    <property type="nucleotide sequence ID" value="NZ_JBIUBA010000010.1"/>
</dbReference>
<dbReference type="Gene3D" id="2.160.20.80">
    <property type="entry name" value="E3 ubiquitin-protein ligase SopA"/>
    <property type="match status" value="1"/>
</dbReference>
<feature type="coiled-coil region" evidence="1">
    <location>
        <begin position="139"/>
        <end position="166"/>
    </location>
</feature>
<evidence type="ECO:0000313" key="3">
    <source>
        <dbReference type="EMBL" id="RKT70019.1"/>
    </source>
</evidence>